<organism evidence="1 2">
    <name type="scientific">Sorghum bicolor</name>
    <name type="common">Sorghum</name>
    <name type="synonym">Sorghum vulgare</name>
    <dbReference type="NCBI Taxonomy" id="4558"/>
    <lineage>
        <taxon>Eukaryota</taxon>
        <taxon>Viridiplantae</taxon>
        <taxon>Streptophyta</taxon>
        <taxon>Embryophyta</taxon>
        <taxon>Tracheophyta</taxon>
        <taxon>Spermatophyta</taxon>
        <taxon>Magnoliopsida</taxon>
        <taxon>Liliopsida</taxon>
        <taxon>Poales</taxon>
        <taxon>Poaceae</taxon>
        <taxon>PACMAD clade</taxon>
        <taxon>Panicoideae</taxon>
        <taxon>Andropogonodae</taxon>
        <taxon>Andropogoneae</taxon>
        <taxon>Sorghinae</taxon>
        <taxon>Sorghum</taxon>
    </lineage>
</organism>
<dbReference type="EMBL" id="CM000762">
    <property type="protein sequence ID" value="OQU87228.1"/>
    <property type="molecule type" value="Genomic_DNA"/>
</dbReference>
<dbReference type="Proteomes" id="UP000000768">
    <property type="component" value="Chromosome 3"/>
</dbReference>
<evidence type="ECO:0000313" key="1">
    <source>
        <dbReference type="EMBL" id="OQU87228.1"/>
    </source>
</evidence>
<dbReference type="InParanoid" id="A0A1W0VYM1"/>
<dbReference type="Gramene" id="OQU87228">
    <property type="protein sequence ID" value="OQU87228"/>
    <property type="gene ID" value="SORBI_3003G236450"/>
</dbReference>
<protein>
    <submittedName>
        <fullName evidence="1">Uncharacterized protein</fullName>
    </submittedName>
</protein>
<gene>
    <name evidence="1" type="ORF">SORBI_3003G236450</name>
</gene>
<keyword evidence="2" id="KW-1185">Reference proteome</keyword>
<dbReference type="AlphaFoldDB" id="A0A1W0VYM1"/>
<reference evidence="1 2" key="1">
    <citation type="journal article" date="2009" name="Nature">
        <title>The Sorghum bicolor genome and the diversification of grasses.</title>
        <authorList>
            <person name="Paterson A.H."/>
            <person name="Bowers J.E."/>
            <person name="Bruggmann R."/>
            <person name="Dubchak I."/>
            <person name="Grimwood J."/>
            <person name="Gundlach H."/>
            <person name="Haberer G."/>
            <person name="Hellsten U."/>
            <person name="Mitros T."/>
            <person name="Poliakov A."/>
            <person name="Schmutz J."/>
            <person name="Spannagl M."/>
            <person name="Tang H."/>
            <person name="Wang X."/>
            <person name="Wicker T."/>
            <person name="Bharti A.K."/>
            <person name="Chapman J."/>
            <person name="Feltus F.A."/>
            <person name="Gowik U."/>
            <person name="Grigoriev I.V."/>
            <person name="Lyons E."/>
            <person name="Maher C.A."/>
            <person name="Martis M."/>
            <person name="Narechania A."/>
            <person name="Otillar R.P."/>
            <person name="Penning B.W."/>
            <person name="Salamov A.A."/>
            <person name="Wang Y."/>
            <person name="Zhang L."/>
            <person name="Carpita N.C."/>
            <person name="Freeling M."/>
            <person name="Gingle A.R."/>
            <person name="Hash C.T."/>
            <person name="Keller B."/>
            <person name="Klein P."/>
            <person name="Kresovich S."/>
            <person name="McCann M.C."/>
            <person name="Ming R."/>
            <person name="Peterson D.G."/>
            <person name="Mehboob-ur-Rahman"/>
            <person name="Ware D."/>
            <person name="Westhoff P."/>
            <person name="Mayer K.F."/>
            <person name="Messing J."/>
            <person name="Rokhsar D.S."/>
        </authorList>
    </citation>
    <scope>NUCLEOTIDE SEQUENCE [LARGE SCALE GENOMIC DNA]</scope>
    <source>
        <strain evidence="2">cv. BTx623</strain>
    </source>
</reference>
<name>A0A1W0VYM1_SORBI</name>
<sequence length="62" mass="7174">MTPADDRLEWEAVIGYNLLHLQCICSKDLKPEPTRGVTGTDLFHFRKLNKSYLCLRPTLVQQ</sequence>
<proteinExistence type="predicted"/>
<reference evidence="2" key="2">
    <citation type="journal article" date="2018" name="Plant J.">
        <title>The Sorghum bicolor reference genome: improved assembly, gene annotations, a transcriptome atlas, and signatures of genome organization.</title>
        <authorList>
            <person name="McCormick R.F."/>
            <person name="Truong S.K."/>
            <person name="Sreedasyam A."/>
            <person name="Jenkins J."/>
            <person name="Shu S."/>
            <person name="Sims D."/>
            <person name="Kennedy M."/>
            <person name="Amirebrahimi M."/>
            <person name="Weers B.D."/>
            <person name="McKinley B."/>
            <person name="Mattison A."/>
            <person name="Morishige D.T."/>
            <person name="Grimwood J."/>
            <person name="Schmutz J."/>
            <person name="Mullet J.E."/>
        </authorList>
    </citation>
    <scope>NUCLEOTIDE SEQUENCE [LARGE SCALE GENOMIC DNA]</scope>
    <source>
        <strain evidence="2">cv. BTx623</strain>
    </source>
</reference>
<accession>A0A1W0VYM1</accession>
<evidence type="ECO:0000313" key="2">
    <source>
        <dbReference type="Proteomes" id="UP000000768"/>
    </source>
</evidence>